<name>A0ABQ5KTN2_9EUKA</name>
<comment type="caution">
    <text evidence="1">The sequence shown here is derived from an EMBL/GenBank/DDBJ whole genome shotgun (WGS) entry which is preliminary data.</text>
</comment>
<organism evidence="1 2">
    <name type="scientific">Aduncisulcus paluster</name>
    <dbReference type="NCBI Taxonomy" id="2918883"/>
    <lineage>
        <taxon>Eukaryota</taxon>
        <taxon>Metamonada</taxon>
        <taxon>Carpediemonas-like organisms</taxon>
        <taxon>Aduncisulcus</taxon>
    </lineage>
</organism>
<sequence>MISNWLLSFHESISHGIIRGISSSMNHRSFSITEMEAEEEMYEKIRDHGAIKLRTADEEDDTPDMEPHEKSFSYDATSFVPISLLTKLPSVEEFTKYFHTQIVDHDFPVSYPFHFRQDLKNIKMILELEKIQAETLRVGFEDGAIRILVVPADAPFYIDKILDEEIIMEKRVKIPPGADVAKTKVVLKKAGSTSYDSANDALKITIPMYSSHPKPVFSFPIVIE</sequence>
<dbReference type="EMBL" id="BQXS01011076">
    <property type="protein sequence ID" value="GKT35820.1"/>
    <property type="molecule type" value="Genomic_DNA"/>
</dbReference>
<accession>A0ABQ5KTN2</accession>
<evidence type="ECO:0000313" key="2">
    <source>
        <dbReference type="Proteomes" id="UP001057375"/>
    </source>
</evidence>
<dbReference type="Proteomes" id="UP001057375">
    <property type="component" value="Unassembled WGS sequence"/>
</dbReference>
<proteinExistence type="predicted"/>
<keyword evidence="2" id="KW-1185">Reference proteome</keyword>
<protein>
    <submittedName>
        <fullName evidence="1">Uncharacterized protein</fullName>
    </submittedName>
</protein>
<evidence type="ECO:0000313" key="1">
    <source>
        <dbReference type="EMBL" id="GKT35820.1"/>
    </source>
</evidence>
<reference evidence="1" key="1">
    <citation type="submission" date="2022-03" db="EMBL/GenBank/DDBJ databases">
        <title>Draft genome sequence of Aduncisulcus paluster, a free-living microaerophilic Fornicata.</title>
        <authorList>
            <person name="Yuyama I."/>
            <person name="Kume K."/>
            <person name="Tamura T."/>
            <person name="Inagaki Y."/>
            <person name="Hashimoto T."/>
        </authorList>
    </citation>
    <scope>NUCLEOTIDE SEQUENCE</scope>
    <source>
        <strain evidence="1">NY0171</strain>
    </source>
</reference>
<gene>
    <name evidence="1" type="ORF">ADUPG1_008899</name>
</gene>